<dbReference type="SUPFAM" id="SSF50037">
    <property type="entry name" value="C-terminal domain of transcriptional repressors"/>
    <property type="match status" value="1"/>
</dbReference>
<dbReference type="InterPro" id="IPR004408">
    <property type="entry name" value="Biotin_CoA_COase_ligase"/>
</dbReference>
<keyword evidence="4" id="KW-0092">Biotin</keyword>
<dbReference type="EMBL" id="BAAALF010000013">
    <property type="protein sequence ID" value="GAA1224341.1"/>
    <property type="molecule type" value="Genomic_DNA"/>
</dbReference>
<sequence>MLTGVLRDDGSAYGLSDRPCGRIGAVGPRAPYARPMTEADRPRRSGLRGFGHDGPSPWTDLERPPLDAAALRRDLVLPGGLWSALDVVEETGSTNSELTARSREGAPEGAVLVAERQSAGRGRLDRQWSAPARSGLFLSLLLRPTVPPERLGWLPILVGVSVASTVSRIAKVEVGLKWPNDLQVEVAGEERKVGGILTELTGGAVVAGLGLNVSLRADELPVPTAASLALAGAEVTDRTTLLRALLRDFAERYGEWQATAGDPQASGLLPAYTARCTTLGRAVVVQLPGGRELRGEAVALDGDGRLVVRTADGARQAVGAGDVVHVRPEPRPA</sequence>
<keyword evidence="1 8" id="KW-0436">Ligase</keyword>
<keyword evidence="2" id="KW-0547">Nucleotide-binding</keyword>
<gene>
    <name evidence="8" type="ORF">GCM10009665_13240</name>
</gene>
<evidence type="ECO:0000256" key="5">
    <source>
        <dbReference type="ARBA" id="ARBA00024227"/>
    </source>
</evidence>
<comment type="caution">
    <text evidence="8">The sequence shown here is derived from an EMBL/GenBank/DDBJ whole genome shotgun (WGS) entry which is preliminary data.</text>
</comment>
<dbReference type="PANTHER" id="PTHR12835">
    <property type="entry name" value="BIOTIN PROTEIN LIGASE"/>
    <property type="match status" value="1"/>
</dbReference>
<dbReference type="Pfam" id="PF03099">
    <property type="entry name" value="BPL_LplA_LipB"/>
    <property type="match status" value="1"/>
</dbReference>
<organism evidence="8 9">
    <name type="scientific">Kitasatospora nipponensis</name>
    <dbReference type="NCBI Taxonomy" id="258049"/>
    <lineage>
        <taxon>Bacteria</taxon>
        <taxon>Bacillati</taxon>
        <taxon>Actinomycetota</taxon>
        <taxon>Actinomycetes</taxon>
        <taxon>Kitasatosporales</taxon>
        <taxon>Streptomycetaceae</taxon>
        <taxon>Kitasatospora</taxon>
    </lineage>
</organism>
<proteinExistence type="predicted"/>
<dbReference type="NCBIfam" id="TIGR00121">
    <property type="entry name" value="birA_ligase"/>
    <property type="match status" value="1"/>
</dbReference>
<evidence type="ECO:0000313" key="9">
    <source>
        <dbReference type="Proteomes" id="UP001500037"/>
    </source>
</evidence>
<dbReference type="SUPFAM" id="SSF55681">
    <property type="entry name" value="Class II aaRS and biotin synthetases"/>
    <property type="match status" value="1"/>
</dbReference>
<evidence type="ECO:0000256" key="6">
    <source>
        <dbReference type="SAM" id="MobiDB-lite"/>
    </source>
</evidence>
<feature type="region of interest" description="Disordered" evidence="6">
    <location>
        <begin position="26"/>
        <end position="60"/>
    </location>
</feature>
<dbReference type="Pfam" id="PF02237">
    <property type="entry name" value="BPL_C"/>
    <property type="match status" value="1"/>
</dbReference>
<name>A0ABN1VW90_9ACTN</name>
<dbReference type="InterPro" id="IPR004143">
    <property type="entry name" value="BPL_LPL_catalytic"/>
</dbReference>
<dbReference type="InterPro" id="IPR008988">
    <property type="entry name" value="Transcriptional_repressor_C"/>
</dbReference>
<dbReference type="InterPro" id="IPR003142">
    <property type="entry name" value="BPL_C"/>
</dbReference>
<dbReference type="PANTHER" id="PTHR12835:SF5">
    <property type="entry name" value="BIOTIN--PROTEIN LIGASE"/>
    <property type="match status" value="1"/>
</dbReference>
<keyword evidence="3" id="KW-0067">ATP-binding</keyword>
<dbReference type="Gene3D" id="3.30.930.10">
    <property type="entry name" value="Bira Bifunctional Protein, Domain 2"/>
    <property type="match status" value="1"/>
</dbReference>
<dbReference type="PROSITE" id="PS51733">
    <property type="entry name" value="BPL_LPL_CATALYTIC"/>
    <property type="match status" value="1"/>
</dbReference>
<dbReference type="EC" id="6.3.4.15" evidence="5"/>
<keyword evidence="9" id="KW-1185">Reference proteome</keyword>
<evidence type="ECO:0000256" key="3">
    <source>
        <dbReference type="ARBA" id="ARBA00022840"/>
    </source>
</evidence>
<evidence type="ECO:0000313" key="8">
    <source>
        <dbReference type="EMBL" id="GAA1224341.1"/>
    </source>
</evidence>
<evidence type="ECO:0000256" key="2">
    <source>
        <dbReference type="ARBA" id="ARBA00022741"/>
    </source>
</evidence>
<reference evidence="8 9" key="1">
    <citation type="journal article" date="2019" name="Int. J. Syst. Evol. Microbiol.">
        <title>The Global Catalogue of Microorganisms (GCM) 10K type strain sequencing project: providing services to taxonomists for standard genome sequencing and annotation.</title>
        <authorList>
            <consortium name="The Broad Institute Genomics Platform"/>
            <consortium name="The Broad Institute Genome Sequencing Center for Infectious Disease"/>
            <person name="Wu L."/>
            <person name="Ma J."/>
        </authorList>
    </citation>
    <scope>NUCLEOTIDE SEQUENCE [LARGE SCALE GENOMIC DNA]</scope>
    <source>
        <strain evidence="8 9">JCM 13004</strain>
    </source>
</reference>
<evidence type="ECO:0000256" key="4">
    <source>
        <dbReference type="ARBA" id="ARBA00023267"/>
    </source>
</evidence>
<evidence type="ECO:0000259" key="7">
    <source>
        <dbReference type="PROSITE" id="PS51733"/>
    </source>
</evidence>
<dbReference type="GO" id="GO:0016874">
    <property type="term" value="F:ligase activity"/>
    <property type="evidence" value="ECO:0007669"/>
    <property type="project" value="UniProtKB-KW"/>
</dbReference>
<feature type="domain" description="BPL/LPL catalytic" evidence="7">
    <location>
        <begin position="70"/>
        <end position="257"/>
    </location>
</feature>
<accession>A0ABN1VW90</accession>
<dbReference type="Gene3D" id="2.30.30.100">
    <property type="match status" value="1"/>
</dbReference>
<protein>
    <recommendedName>
        <fullName evidence="5">biotin--[biotin carboxyl-carrier protein] ligase</fullName>
        <ecNumber evidence="5">6.3.4.15</ecNumber>
    </recommendedName>
</protein>
<dbReference type="Proteomes" id="UP001500037">
    <property type="component" value="Unassembled WGS sequence"/>
</dbReference>
<dbReference type="CDD" id="cd16442">
    <property type="entry name" value="BPL"/>
    <property type="match status" value="1"/>
</dbReference>
<dbReference type="InterPro" id="IPR045864">
    <property type="entry name" value="aa-tRNA-synth_II/BPL/LPL"/>
</dbReference>
<evidence type="ECO:0000256" key="1">
    <source>
        <dbReference type="ARBA" id="ARBA00022598"/>
    </source>
</evidence>